<dbReference type="Proteomes" id="UP001500635">
    <property type="component" value="Unassembled WGS sequence"/>
</dbReference>
<dbReference type="Gene3D" id="3.40.50.720">
    <property type="entry name" value="NAD(P)-binding Rossmann-like Domain"/>
    <property type="match status" value="1"/>
</dbReference>
<evidence type="ECO:0000313" key="4">
    <source>
        <dbReference type="EMBL" id="GAA4390539.1"/>
    </source>
</evidence>
<name>A0ABP8JGX6_9ACTN</name>
<sequence>MDGVTNRYVIIGAGAIGGGIGGLLTRSGVPTVLVARGAHLDRMRADGLRIRTPDTDETTAVTVAGSPADVELTDSDVLVFTTKTHQVEAALAEWADAPVGDRTAGEALPALIALNGVAADRRALRWFSRVYGVCVWMPAVYLTPGEVIVRAAPVHGILHTSRVPAEATDDADRALLARIAADWAPAGLEVPLPDDVMPWKYRKLLSNLGNAVQALLGTMDREIAEAARSEAQRIYAAAAITMNSEADEQRSRERLQVRPVPGASPDALGGSTWQSMKRRAGSSEADFLNGEIASIAHGLGMRAPVNAGLARLMRQASRAGTEPGASTADQLRAALE</sequence>
<dbReference type="Pfam" id="PF02558">
    <property type="entry name" value="ApbA"/>
    <property type="match status" value="1"/>
</dbReference>
<evidence type="ECO:0000313" key="5">
    <source>
        <dbReference type="Proteomes" id="UP001500635"/>
    </source>
</evidence>
<feature type="domain" description="Ketopantoate reductase C-terminal" evidence="3">
    <location>
        <begin position="195"/>
        <end position="315"/>
    </location>
</feature>
<feature type="domain" description="Ketopantoate reductase N-terminal" evidence="2">
    <location>
        <begin position="9"/>
        <end position="150"/>
    </location>
</feature>
<protein>
    <submittedName>
        <fullName evidence="4">2-dehydropantoate 2-reductase N-terminal domain-containing protein</fullName>
    </submittedName>
</protein>
<organism evidence="4 5">
    <name type="scientific">Tsukamurella soli</name>
    <dbReference type="NCBI Taxonomy" id="644556"/>
    <lineage>
        <taxon>Bacteria</taxon>
        <taxon>Bacillati</taxon>
        <taxon>Actinomycetota</taxon>
        <taxon>Actinomycetes</taxon>
        <taxon>Mycobacteriales</taxon>
        <taxon>Tsukamurellaceae</taxon>
        <taxon>Tsukamurella</taxon>
    </lineage>
</organism>
<feature type="region of interest" description="Disordered" evidence="1">
    <location>
        <begin position="317"/>
        <end position="336"/>
    </location>
</feature>
<dbReference type="Pfam" id="PF08546">
    <property type="entry name" value="ApbA_C"/>
    <property type="match status" value="1"/>
</dbReference>
<dbReference type="SUPFAM" id="SSF51735">
    <property type="entry name" value="NAD(P)-binding Rossmann-fold domains"/>
    <property type="match status" value="1"/>
</dbReference>
<feature type="compositionally biased region" description="Basic and acidic residues" evidence="1">
    <location>
        <begin position="247"/>
        <end position="256"/>
    </location>
</feature>
<evidence type="ECO:0000256" key="1">
    <source>
        <dbReference type="SAM" id="MobiDB-lite"/>
    </source>
</evidence>
<keyword evidence="5" id="KW-1185">Reference proteome</keyword>
<dbReference type="InterPro" id="IPR036291">
    <property type="entry name" value="NAD(P)-bd_dom_sf"/>
</dbReference>
<dbReference type="EMBL" id="BAABFR010000022">
    <property type="protein sequence ID" value="GAA4390539.1"/>
    <property type="molecule type" value="Genomic_DNA"/>
</dbReference>
<feature type="region of interest" description="Disordered" evidence="1">
    <location>
        <begin position="245"/>
        <end position="274"/>
    </location>
</feature>
<dbReference type="InterPro" id="IPR013328">
    <property type="entry name" value="6PGD_dom2"/>
</dbReference>
<gene>
    <name evidence="4" type="ORF">GCM10023147_18590</name>
</gene>
<evidence type="ECO:0000259" key="3">
    <source>
        <dbReference type="Pfam" id="PF08546"/>
    </source>
</evidence>
<dbReference type="InterPro" id="IPR013752">
    <property type="entry name" value="KPA_reductase"/>
</dbReference>
<dbReference type="Gene3D" id="1.10.1040.10">
    <property type="entry name" value="N-(1-d-carboxylethyl)-l-norvaline Dehydrogenase, domain 2"/>
    <property type="match status" value="1"/>
</dbReference>
<dbReference type="InterPro" id="IPR013332">
    <property type="entry name" value="KPR_N"/>
</dbReference>
<dbReference type="InterPro" id="IPR008927">
    <property type="entry name" value="6-PGluconate_DH-like_C_sf"/>
</dbReference>
<accession>A0ABP8JGX6</accession>
<evidence type="ECO:0000259" key="2">
    <source>
        <dbReference type="Pfam" id="PF02558"/>
    </source>
</evidence>
<proteinExistence type="predicted"/>
<reference evidence="5" key="1">
    <citation type="journal article" date="2019" name="Int. J. Syst. Evol. Microbiol.">
        <title>The Global Catalogue of Microorganisms (GCM) 10K type strain sequencing project: providing services to taxonomists for standard genome sequencing and annotation.</title>
        <authorList>
            <consortium name="The Broad Institute Genomics Platform"/>
            <consortium name="The Broad Institute Genome Sequencing Center for Infectious Disease"/>
            <person name="Wu L."/>
            <person name="Ma J."/>
        </authorList>
    </citation>
    <scope>NUCLEOTIDE SEQUENCE [LARGE SCALE GENOMIC DNA]</scope>
    <source>
        <strain evidence="5">JCM 17688</strain>
    </source>
</reference>
<comment type="caution">
    <text evidence="4">The sequence shown here is derived from an EMBL/GenBank/DDBJ whole genome shotgun (WGS) entry which is preliminary data.</text>
</comment>
<dbReference type="SUPFAM" id="SSF48179">
    <property type="entry name" value="6-phosphogluconate dehydrogenase C-terminal domain-like"/>
    <property type="match status" value="1"/>
</dbReference>